<keyword evidence="2" id="KW-1185">Reference proteome</keyword>
<organism evidence="1 2">
    <name type="scientific">Oesophagostomum dentatum</name>
    <name type="common">Nodular worm</name>
    <dbReference type="NCBI Taxonomy" id="61180"/>
    <lineage>
        <taxon>Eukaryota</taxon>
        <taxon>Metazoa</taxon>
        <taxon>Ecdysozoa</taxon>
        <taxon>Nematoda</taxon>
        <taxon>Chromadorea</taxon>
        <taxon>Rhabditida</taxon>
        <taxon>Rhabditina</taxon>
        <taxon>Rhabditomorpha</taxon>
        <taxon>Strongyloidea</taxon>
        <taxon>Strongylidae</taxon>
        <taxon>Oesophagostomum</taxon>
    </lineage>
</organism>
<sequence>MRSSESVELHVSLLVKIPVQEFARCNVFAGASANLASTVTKTKLASSTAVVRVSQFCWTYEDC</sequence>
<dbReference type="EMBL" id="KN561425">
    <property type="protein sequence ID" value="KHJ86136.1"/>
    <property type="molecule type" value="Genomic_DNA"/>
</dbReference>
<evidence type="ECO:0000313" key="1">
    <source>
        <dbReference type="EMBL" id="KHJ86136.1"/>
    </source>
</evidence>
<dbReference type="AlphaFoldDB" id="A0A0B1SQK4"/>
<proteinExistence type="predicted"/>
<protein>
    <submittedName>
        <fullName evidence="1">Uncharacterized protein</fullName>
    </submittedName>
</protein>
<gene>
    <name evidence="1" type="ORF">OESDEN_14123</name>
</gene>
<name>A0A0B1SQK4_OESDE</name>
<accession>A0A0B1SQK4</accession>
<reference evidence="1 2" key="1">
    <citation type="submission" date="2014-03" db="EMBL/GenBank/DDBJ databases">
        <title>Draft genome of the hookworm Oesophagostomum dentatum.</title>
        <authorList>
            <person name="Mitreva M."/>
        </authorList>
    </citation>
    <scope>NUCLEOTIDE SEQUENCE [LARGE SCALE GENOMIC DNA]</scope>
    <source>
        <strain evidence="1 2">OD-Hann</strain>
    </source>
</reference>
<evidence type="ECO:0000313" key="2">
    <source>
        <dbReference type="Proteomes" id="UP000053660"/>
    </source>
</evidence>
<dbReference type="Proteomes" id="UP000053660">
    <property type="component" value="Unassembled WGS sequence"/>
</dbReference>